<reference evidence="1 2" key="1">
    <citation type="submission" date="2024-10" db="EMBL/GenBank/DDBJ databases">
        <title>Paracoccus drimophilus sp. nov., a novel bacterium from corn roots in Hunan.</title>
        <authorList>
            <person name="Li X."/>
        </authorList>
    </citation>
    <scope>NUCLEOTIDE SEQUENCE [LARGE SCALE GENOMIC DNA]</scope>
    <source>
        <strain evidence="1 2">NGMCC 1.201697</strain>
    </source>
</reference>
<dbReference type="EMBL" id="JBIMPR010000003">
    <property type="protein sequence ID" value="MFH5773542.1"/>
    <property type="molecule type" value="Genomic_DNA"/>
</dbReference>
<dbReference type="RefSeq" id="WP_395132391.1">
    <property type="nucleotide sequence ID" value="NZ_JBIMPR010000003.1"/>
</dbReference>
<keyword evidence="2" id="KW-1185">Reference proteome</keyword>
<evidence type="ECO:0000313" key="1">
    <source>
        <dbReference type="EMBL" id="MFH5773542.1"/>
    </source>
</evidence>
<accession>A0ABW7LHE1</accession>
<organism evidence="1 2">
    <name type="scientific">Paracoccus broussonetiae subsp. drimophilus</name>
    <dbReference type="NCBI Taxonomy" id="3373869"/>
    <lineage>
        <taxon>Bacteria</taxon>
        <taxon>Pseudomonadati</taxon>
        <taxon>Pseudomonadota</taxon>
        <taxon>Alphaproteobacteria</taxon>
        <taxon>Rhodobacterales</taxon>
        <taxon>Paracoccaceae</taxon>
        <taxon>Paracoccus</taxon>
        <taxon>Paracoccus broussonetiae</taxon>
    </lineage>
</organism>
<evidence type="ECO:0000313" key="2">
    <source>
        <dbReference type="Proteomes" id="UP001609376"/>
    </source>
</evidence>
<proteinExistence type="predicted"/>
<dbReference type="Proteomes" id="UP001609376">
    <property type="component" value="Unassembled WGS sequence"/>
</dbReference>
<gene>
    <name evidence="1" type="ORF">ACHFJ0_04765</name>
</gene>
<comment type="caution">
    <text evidence="1">The sequence shown here is derived from an EMBL/GenBank/DDBJ whole genome shotgun (WGS) entry which is preliminary data.</text>
</comment>
<sequence length="213" mass="23973">MTDTPTPEAVERFSIMWGDLGQEDNGDWVRASDYDALLARVDALTKEIAEQGFDYNRKTNDMIERHAAQIEALTKGRDEALKAHIYHLLATYHLTQSHDEDGFAVPLVEAVGPDNDTTRKIGDREIMDMADMLANAITTPPPDLSAALAEHDRAVREDERKKISEMIRGFERDLNAKAPPSEFQRTFRDGGVAALDGLHKHILAREDTDHDHR</sequence>
<protein>
    <submittedName>
        <fullName evidence="1">Uncharacterized protein</fullName>
    </submittedName>
</protein>
<name>A0ABW7LHE1_9RHOB</name>